<name>A0A426XJ44_ENSVE</name>
<sequence>MVASTSPAPSTTPHPPFHMSHNKSAFLQPPSLSSPFVEGPNGHPGFTLAGSVIVLSPVLVPAALVVADFMASGVPGGTLLSSLRYTLNWARG</sequence>
<reference evidence="2 3" key="1">
    <citation type="journal article" date="2014" name="Agronomy (Basel)">
        <title>A Draft Genome Sequence for Ensete ventricosum, the Drought-Tolerant Tree Against Hunger.</title>
        <authorList>
            <person name="Harrison J."/>
            <person name="Moore K.A."/>
            <person name="Paszkiewicz K."/>
            <person name="Jones T."/>
            <person name="Grant M."/>
            <person name="Ambacheew D."/>
            <person name="Muzemil S."/>
            <person name="Studholme D.J."/>
        </authorList>
    </citation>
    <scope>NUCLEOTIDE SEQUENCE [LARGE SCALE GENOMIC DNA]</scope>
</reference>
<feature type="compositionally biased region" description="Polar residues" evidence="1">
    <location>
        <begin position="22"/>
        <end position="34"/>
    </location>
</feature>
<dbReference type="EMBL" id="AMZH03020154">
    <property type="protein sequence ID" value="RRT39464.1"/>
    <property type="molecule type" value="Genomic_DNA"/>
</dbReference>
<organism evidence="2 3">
    <name type="scientific">Ensete ventricosum</name>
    <name type="common">Abyssinian banana</name>
    <name type="synonym">Musa ensete</name>
    <dbReference type="NCBI Taxonomy" id="4639"/>
    <lineage>
        <taxon>Eukaryota</taxon>
        <taxon>Viridiplantae</taxon>
        <taxon>Streptophyta</taxon>
        <taxon>Embryophyta</taxon>
        <taxon>Tracheophyta</taxon>
        <taxon>Spermatophyta</taxon>
        <taxon>Magnoliopsida</taxon>
        <taxon>Liliopsida</taxon>
        <taxon>Zingiberales</taxon>
        <taxon>Musaceae</taxon>
        <taxon>Ensete</taxon>
    </lineage>
</organism>
<evidence type="ECO:0000313" key="3">
    <source>
        <dbReference type="Proteomes" id="UP000287651"/>
    </source>
</evidence>
<dbReference type="AlphaFoldDB" id="A0A426XJ44"/>
<feature type="region of interest" description="Disordered" evidence="1">
    <location>
        <begin position="1"/>
        <end position="39"/>
    </location>
</feature>
<gene>
    <name evidence="2" type="ORF">B296_00059120</name>
</gene>
<accession>A0A426XJ44</accession>
<proteinExistence type="predicted"/>
<evidence type="ECO:0000256" key="1">
    <source>
        <dbReference type="SAM" id="MobiDB-lite"/>
    </source>
</evidence>
<dbReference type="Proteomes" id="UP000287651">
    <property type="component" value="Unassembled WGS sequence"/>
</dbReference>
<comment type="caution">
    <text evidence="2">The sequence shown here is derived from an EMBL/GenBank/DDBJ whole genome shotgun (WGS) entry which is preliminary data.</text>
</comment>
<evidence type="ECO:0000313" key="2">
    <source>
        <dbReference type="EMBL" id="RRT39464.1"/>
    </source>
</evidence>
<protein>
    <submittedName>
        <fullName evidence="2">Uncharacterized protein</fullName>
    </submittedName>
</protein>